<reference evidence="3" key="1">
    <citation type="submission" date="2025-08" db="UniProtKB">
        <authorList>
            <consortium name="RefSeq"/>
        </authorList>
    </citation>
    <scope>IDENTIFICATION</scope>
    <source>
        <strain evidence="3">Aabys</strain>
        <tissue evidence="3">Whole body</tissue>
    </source>
</reference>
<dbReference type="Pfam" id="PF01395">
    <property type="entry name" value="PBP_GOBP"/>
    <property type="match status" value="1"/>
</dbReference>
<dbReference type="CDD" id="cd23992">
    <property type="entry name" value="PBP_GOBP"/>
    <property type="match status" value="1"/>
</dbReference>
<dbReference type="InterPro" id="IPR036728">
    <property type="entry name" value="PBP_GOBP_sf"/>
</dbReference>
<dbReference type="VEuPathDB" id="VectorBase:MDOA013644"/>
<proteinExistence type="predicted"/>
<dbReference type="Proteomes" id="UP001652621">
    <property type="component" value="Unplaced"/>
</dbReference>
<dbReference type="Gene3D" id="1.10.238.20">
    <property type="entry name" value="Pheromone/general odorant binding protein domain"/>
    <property type="match status" value="1"/>
</dbReference>
<keyword evidence="1" id="KW-0732">Signal</keyword>
<dbReference type="GeneID" id="101901035"/>
<feature type="signal peptide" evidence="1">
    <location>
        <begin position="1"/>
        <end position="19"/>
    </location>
</feature>
<dbReference type="VEuPathDB" id="VectorBase:MDOMA2_001608"/>
<evidence type="ECO:0000256" key="1">
    <source>
        <dbReference type="SAM" id="SignalP"/>
    </source>
</evidence>
<sequence>MHVLKILFIVVTAAALTKAKTFAEVTHNKCRRMYGLSDNETTTMTNLLATIPNDIDVRYKCYMHCIMIGWGHLDEDGRFRIEWIKEDQHLSEDHLKVLGNCIERHNDIDDQCEYVFTVTICAMEGYKDLE</sequence>
<feature type="chain" id="PRO_5046885161" evidence="1">
    <location>
        <begin position="20"/>
        <end position="130"/>
    </location>
</feature>
<gene>
    <name evidence="3" type="primary">LOC101901035</name>
</gene>
<evidence type="ECO:0000313" key="2">
    <source>
        <dbReference type="Proteomes" id="UP001652621"/>
    </source>
</evidence>
<accession>A0A9J7CWU8</accession>
<dbReference type="SUPFAM" id="SSF47565">
    <property type="entry name" value="Insect pheromone/odorant-binding proteins"/>
    <property type="match status" value="1"/>
</dbReference>
<name>A0A9J7CWU8_MUSDO</name>
<dbReference type="InterPro" id="IPR006170">
    <property type="entry name" value="PBP/GOBP"/>
</dbReference>
<organism evidence="2 3">
    <name type="scientific">Musca domestica</name>
    <name type="common">House fly</name>
    <dbReference type="NCBI Taxonomy" id="7370"/>
    <lineage>
        <taxon>Eukaryota</taxon>
        <taxon>Metazoa</taxon>
        <taxon>Ecdysozoa</taxon>
        <taxon>Arthropoda</taxon>
        <taxon>Hexapoda</taxon>
        <taxon>Insecta</taxon>
        <taxon>Pterygota</taxon>
        <taxon>Neoptera</taxon>
        <taxon>Endopterygota</taxon>
        <taxon>Diptera</taxon>
        <taxon>Brachycera</taxon>
        <taxon>Muscomorpha</taxon>
        <taxon>Muscoidea</taxon>
        <taxon>Muscidae</taxon>
        <taxon>Musca</taxon>
    </lineage>
</organism>
<evidence type="ECO:0000313" key="3">
    <source>
        <dbReference type="RefSeq" id="XP_005187182.2"/>
    </source>
</evidence>
<protein>
    <submittedName>
        <fullName evidence="3">General odorant-binding protein 57c-like</fullName>
    </submittedName>
</protein>
<dbReference type="OrthoDB" id="6621861at2759"/>
<dbReference type="RefSeq" id="XP_005187182.2">
    <property type="nucleotide sequence ID" value="XM_005187125.3"/>
</dbReference>
<keyword evidence="2" id="KW-1185">Reference proteome</keyword>